<dbReference type="Pfam" id="PF22660">
    <property type="entry name" value="RS_preATP-grasp-like"/>
    <property type="match status" value="1"/>
</dbReference>
<accession>F5L5B4</accession>
<dbReference type="Proteomes" id="UP000010716">
    <property type="component" value="Unassembled WGS sequence"/>
</dbReference>
<dbReference type="Pfam" id="PF02222">
    <property type="entry name" value="ATP-grasp"/>
    <property type="match status" value="1"/>
</dbReference>
<keyword evidence="2 5" id="KW-0547">Nucleotide-binding</keyword>
<dbReference type="Pfam" id="PF17769">
    <property type="entry name" value="PurK_C"/>
    <property type="match status" value="1"/>
</dbReference>
<evidence type="ECO:0000256" key="4">
    <source>
        <dbReference type="ARBA" id="ARBA00022840"/>
    </source>
</evidence>
<feature type="binding site" evidence="5">
    <location>
        <position position="226"/>
    </location>
    <ligand>
        <name>ATP</name>
        <dbReference type="ChEBI" id="CHEBI:30616"/>
    </ligand>
</feature>
<feature type="binding site" evidence="5">
    <location>
        <position position="118"/>
    </location>
    <ligand>
        <name>ATP</name>
        <dbReference type="ChEBI" id="CHEBI:30616"/>
    </ligand>
</feature>
<dbReference type="SUPFAM" id="SSF56059">
    <property type="entry name" value="Glutathione synthetase ATP-binding domain-like"/>
    <property type="match status" value="1"/>
</dbReference>
<dbReference type="PANTHER" id="PTHR11609:SF5">
    <property type="entry name" value="PHOSPHORIBOSYLAMINOIMIDAZOLE CARBOXYLASE"/>
    <property type="match status" value="1"/>
</dbReference>
<dbReference type="InterPro" id="IPR003135">
    <property type="entry name" value="ATP-grasp_carboxylate-amine"/>
</dbReference>
<comment type="function">
    <text evidence="5">Catalyzes the ATP-dependent conversion of 5-aminoimidazole ribonucleotide (AIR) and HCO(3)(-) to N5-carboxyaminoimidazole ribonucleotide (N5-CAIR).</text>
</comment>
<protein>
    <recommendedName>
        <fullName evidence="5 6">N5-carboxyaminoimidazole ribonucleotide synthase</fullName>
        <shortName evidence="5 6">N5-CAIR synthase</shortName>
        <ecNumber evidence="5 6">6.3.4.18</ecNumber>
    </recommendedName>
    <alternativeName>
        <fullName evidence="5 6">5-(carboxyamino)imidazole ribonucleotide synthetase</fullName>
    </alternativeName>
</protein>
<feature type="domain" description="ATP-grasp" evidence="7">
    <location>
        <begin position="122"/>
        <end position="310"/>
    </location>
</feature>
<dbReference type="HAMAP" id="MF_01928">
    <property type="entry name" value="PurK"/>
    <property type="match status" value="1"/>
</dbReference>
<dbReference type="NCBIfam" id="NF004679">
    <property type="entry name" value="PRK06019.1-5"/>
    <property type="match status" value="1"/>
</dbReference>
<dbReference type="eggNOG" id="COG0026">
    <property type="taxonomic scope" value="Bacteria"/>
</dbReference>
<dbReference type="Gene3D" id="3.30.470.20">
    <property type="entry name" value="ATP-grasp fold, B domain"/>
    <property type="match status" value="1"/>
</dbReference>
<dbReference type="SUPFAM" id="SSF51246">
    <property type="entry name" value="Rudiment single hybrid motif"/>
    <property type="match status" value="1"/>
</dbReference>
<feature type="binding site" evidence="5">
    <location>
        <position position="203"/>
    </location>
    <ligand>
        <name>ATP</name>
        <dbReference type="ChEBI" id="CHEBI:30616"/>
    </ligand>
</feature>
<evidence type="ECO:0000256" key="6">
    <source>
        <dbReference type="RuleBase" id="RU361200"/>
    </source>
</evidence>
<comment type="subunit">
    <text evidence="5 6">Homodimer.</text>
</comment>
<dbReference type="GO" id="GO:0005829">
    <property type="term" value="C:cytosol"/>
    <property type="evidence" value="ECO:0007669"/>
    <property type="project" value="TreeGrafter"/>
</dbReference>
<name>F5L5B4_CALTT</name>
<dbReference type="RefSeq" id="WP_007503660.1">
    <property type="nucleotide sequence ID" value="NZ_AFCE01000103.1"/>
</dbReference>
<comment type="similarity">
    <text evidence="5 6">Belongs to the PurK/PurT family.</text>
</comment>
<dbReference type="EC" id="6.3.4.18" evidence="5 6"/>
<evidence type="ECO:0000256" key="3">
    <source>
        <dbReference type="ARBA" id="ARBA00022755"/>
    </source>
</evidence>
<evidence type="ECO:0000313" key="9">
    <source>
        <dbReference type="EMBL" id="QZT34611.1"/>
    </source>
</evidence>
<evidence type="ECO:0000256" key="2">
    <source>
        <dbReference type="ARBA" id="ARBA00022741"/>
    </source>
</evidence>
<evidence type="ECO:0000256" key="5">
    <source>
        <dbReference type="HAMAP-Rule" id="MF_01928"/>
    </source>
</evidence>
<dbReference type="NCBIfam" id="NF004676">
    <property type="entry name" value="PRK06019.1-2"/>
    <property type="match status" value="1"/>
</dbReference>
<dbReference type="FunFam" id="3.30.470.20:FF:000029">
    <property type="entry name" value="N5-carboxyaminoimidazole ribonucleotide synthase"/>
    <property type="match status" value="1"/>
</dbReference>
<organism evidence="8 10">
    <name type="scientific">Caldalkalibacillus thermarum (strain TA2.A1)</name>
    <dbReference type="NCBI Taxonomy" id="986075"/>
    <lineage>
        <taxon>Bacteria</taxon>
        <taxon>Bacillati</taxon>
        <taxon>Bacillota</taxon>
        <taxon>Bacilli</taxon>
        <taxon>Bacillales</taxon>
        <taxon>Bacillaceae</taxon>
        <taxon>Caldalkalibacillus</taxon>
    </lineage>
</organism>
<reference evidence="9 11" key="2">
    <citation type="journal article" date="2020" name="Extremophiles">
        <title>Genomic analysis of Caldalkalibacillus thermarum TA2.A1 reveals aerobic alkaliphilic metabolism and evolutionary hallmarks linking alkaliphilic bacteria and plant life.</title>
        <authorList>
            <person name="de Jong S.I."/>
            <person name="van den Broek M.A."/>
            <person name="Merkel A.Y."/>
            <person name="de la Torre Cortes P."/>
            <person name="Kalamorz F."/>
            <person name="Cook G.M."/>
            <person name="van Loosdrecht M.C.M."/>
            <person name="McMillan D.G.G."/>
        </authorList>
    </citation>
    <scope>NUCLEOTIDE SEQUENCE [LARGE SCALE GENOMIC DNA]</scope>
    <source>
        <strain evidence="9 11">TA2.A1</strain>
    </source>
</reference>
<evidence type="ECO:0000313" key="8">
    <source>
        <dbReference type="EMBL" id="EGL83482.1"/>
    </source>
</evidence>
<dbReference type="InterPro" id="IPR040686">
    <property type="entry name" value="PurK_C"/>
</dbReference>
<keyword evidence="3 5" id="KW-0658">Purine biosynthesis</keyword>
<evidence type="ECO:0000259" key="7">
    <source>
        <dbReference type="PROSITE" id="PS50975"/>
    </source>
</evidence>
<dbReference type="EMBL" id="CP082237">
    <property type="protein sequence ID" value="QZT34611.1"/>
    <property type="molecule type" value="Genomic_DNA"/>
</dbReference>
<dbReference type="NCBIfam" id="TIGR01161">
    <property type="entry name" value="purK"/>
    <property type="match status" value="1"/>
</dbReference>
<keyword evidence="11" id="KW-1185">Reference proteome</keyword>
<feature type="binding site" evidence="5">
    <location>
        <begin position="163"/>
        <end position="169"/>
    </location>
    <ligand>
        <name>ATP</name>
        <dbReference type="ChEBI" id="CHEBI:30616"/>
    </ligand>
</feature>
<dbReference type="InterPro" id="IPR016185">
    <property type="entry name" value="PreATP-grasp_dom_sf"/>
</dbReference>
<dbReference type="GO" id="GO:0006189">
    <property type="term" value="P:'de novo' IMP biosynthetic process"/>
    <property type="evidence" value="ECO:0007669"/>
    <property type="project" value="UniProtKB-UniRule"/>
</dbReference>
<comment type="catalytic activity">
    <reaction evidence="5 6">
        <text>5-amino-1-(5-phospho-beta-D-ribosyl)imidazole + hydrogencarbonate + ATP = 5-carboxyamino-1-(5-phospho-D-ribosyl)imidazole + ADP + phosphate + 2 H(+)</text>
        <dbReference type="Rhea" id="RHEA:19317"/>
        <dbReference type="ChEBI" id="CHEBI:15378"/>
        <dbReference type="ChEBI" id="CHEBI:17544"/>
        <dbReference type="ChEBI" id="CHEBI:30616"/>
        <dbReference type="ChEBI" id="CHEBI:43474"/>
        <dbReference type="ChEBI" id="CHEBI:58730"/>
        <dbReference type="ChEBI" id="CHEBI:137981"/>
        <dbReference type="ChEBI" id="CHEBI:456216"/>
        <dbReference type="EC" id="6.3.4.18"/>
    </reaction>
</comment>
<comment type="pathway">
    <text evidence="5 6">Purine metabolism; IMP biosynthesis via de novo pathway; 5-amino-1-(5-phospho-D-ribosyl)imidazole-4-carboxylate from 5-amino-1-(5-phospho-D-ribosyl)imidazole (N5-CAIR route): step 1/2.</text>
</comment>
<dbReference type="InterPro" id="IPR013815">
    <property type="entry name" value="ATP_grasp_subdomain_1"/>
</dbReference>
<keyword evidence="1 5" id="KW-0436">Ligase</keyword>
<dbReference type="InterPro" id="IPR011761">
    <property type="entry name" value="ATP-grasp"/>
</dbReference>
<dbReference type="InterPro" id="IPR011054">
    <property type="entry name" value="Rudment_hybrid_motif"/>
</dbReference>
<dbReference type="EMBL" id="AFCE01000103">
    <property type="protein sequence ID" value="EGL83482.1"/>
    <property type="molecule type" value="Genomic_DNA"/>
</dbReference>
<proteinExistence type="inferred from homology"/>
<dbReference type="PANTHER" id="PTHR11609">
    <property type="entry name" value="PURINE BIOSYNTHESIS PROTEIN 6/7, PUR6/7"/>
    <property type="match status" value="1"/>
</dbReference>
<dbReference type="InterPro" id="IPR054350">
    <property type="entry name" value="PurT/PurK_preATP-grasp"/>
</dbReference>
<evidence type="ECO:0000313" key="11">
    <source>
        <dbReference type="Proteomes" id="UP000825179"/>
    </source>
</evidence>
<evidence type="ECO:0000313" key="10">
    <source>
        <dbReference type="Proteomes" id="UP000010716"/>
    </source>
</evidence>
<feature type="binding site" evidence="5">
    <location>
        <begin position="280"/>
        <end position="281"/>
    </location>
    <ligand>
        <name>ATP</name>
        <dbReference type="ChEBI" id="CHEBI:30616"/>
    </ligand>
</feature>
<gene>
    <name evidence="5 6 9" type="primary">purK</name>
    <name evidence="8" type="ORF">CathTA2_0977</name>
    <name evidence="9" type="ORF">HUR95_04510</name>
</gene>
<keyword evidence="4 5" id="KW-0067">ATP-binding</keyword>
<dbReference type="AlphaFoldDB" id="F5L5B4"/>
<dbReference type="PROSITE" id="PS50975">
    <property type="entry name" value="ATP_GRASP"/>
    <property type="match status" value="1"/>
</dbReference>
<dbReference type="OrthoDB" id="9804625at2"/>
<dbReference type="GO" id="GO:0046872">
    <property type="term" value="F:metal ion binding"/>
    <property type="evidence" value="ECO:0007669"/>
    <property type="project" value="InterPro"/>
</dbReference>
<dbReference type="Proteomes" id="UP000825179">
    <property type="component" value="Chromosome"/>
</dbReference>
<reference evidence="8 10" key="1">
    <citation type="journal article" date="2011" name="J. Bacteriol.">
        <title>Draft genome sequence of the thermoalkaliphilic Caldalkalibacillus thermarum strain TA2.A1.</title>
        <authorList>
            <person name="Kalamorz F."/>
            <person name="Keis S."/>
            <person name="McMillan D.G."/>
            <person name="Olsson K."/>
            <person name="Stanton J.A."/>
            <person name="Stockwell P."/>
            <person name="Black M.A."/>
            <person name="Klingeman D.M."/>
            <person name="Land M.L."/>
            <person name="Han C.S."/>
            <person name="Martin S.L."/>
            <person name="Becher S.A."/>
            <person name="Peddie C.J."/>
            <person name="Morgan H.W."/>
            <person name="Matthies D."/>
            <person name="Preiss L."/>
            <person name="Meier T."/>
            <person name="Brown S.D."/>
            <person name="Cook G.M."/>
        </authorList>
    </citation>
    <scope>NUCLEOTIDE SEQUENCE [LARGE SCALE GENOMIC DNA]</scope>
    <source>
        <strain evidence="8 10">TA2.A1</strain>
    </source>
</reference>
<dbReference type="Gene3D" id="3.40.50.20">
    <property type="match status" value="1"/>
</dbReference>
<dbReference type="SUPFAM" id="SSF52440">
    <property type="entry name" value="PreATP-grasp domain"/>
    <property type="match status" value="1"/>
</dbReference>
<dbReference type="NCBIfam" id="NF004675">
    <property type="entry name" value="PRK06019.1-1"/>
    <property type="match status" value="1"/>
</dbReference>
<sequence length="392" mass="43294">MSEQHTISLVTQPKVIRPPAVIGILGGGQLGRMLALSAREMGYQVVTLDPTANSPCGQVADKQIVAPFDSLEGARQLARDADVLTYEFENISARVAHELERDSYLPQGYRLLYSTQNRLREKVAIESAGVAVAPYVPVRSADDLYAGLDRLGYPALLKTAEGGYDGKGQFVLRTEQDIAKAERQVRTSEREWVLEQFVPFVKELSVIVARNPQGELRTFPVAENIHRENILHLSIAPARVSEKIKQEAAAIAVKLAEAFQLVGLLAIELFLLEDGRLLVNELAPRPHNSGHYTQQACPTSQFEQHVRAVCNLPLGDTKLLQPTVMVNILGEHLAPVLEALPRLDPAFKLHLYGKKEATPKRKMGHLNVSTDDLEQALAKIKGLKIWNMEGIS</sequence>
<dbReference type="Gene3D" id="3.30.1490.20">
    <property type="entry name" value="ATP-grasp fold, A domain"/>
    <property type="match status" value="1"/>
</dbReference>
<feature type="binding site" evidence="5">
    <location>
        <begin position="195"/>
        <end position="198"/>
    </location>
    <ligand>
        <name>ATP</name>
        <dbReference type="ChEBI" id="CHEBI:30616"/>
    </ligand>
</feature>
<dbReference type="GO" id="GO:0034028">
    <property type="term" value="F:5-(carboxyamino)imidazole ribonucleotide synthase activity"/>
    <property type="evidence" value="ECO:0007669"/>
    <property type="project" value="UniProtKB-UniRule"/>
</dbReference>
<reference evidence="9" key="3">
    <citation type="submission" date="2021-08" db="EMBL/GenBank/DDBJ databases">
        <authorList>
            <person name="de Jong S."/>
            <person name="van den Broek M."/>
            <person name="Merkel A."/>
            <person name="de la Torre Cortes P."/>
            <person name="Kalamorz F."/>
            <person name="Cook G."/>
            <person name="van Loosdrecht M."/>
            <person name="McMillan D."/>
        </authorList>
    </citation>
    <scope>NUCLEOTIDE SEQUENCE</scope>
    <source>
        <strain evidence="9">TA2.A1</strain>
    </source>
</reference>
<dbReference type="UniPathway" id="UPA00074">
    <property type="reaction ID" value="UER00942"/>
</dbReference>
<evidence type="ECO:0000256" key="1">
    <source>
        <dbReference type="ARBA" id="ARBA00022598"/>
    </source>
</evidence>
<feature type="binding site" evidence="5">
    <location>
        <position position="158"/>
    </location>
    <ligand>
        <name>ATP</name>
        <dbReference type="ChEBI" id="CHEBI:30616"/>
    </ligand>
</feature>
<dbReference type="GO" id="GO:0004638">
    <property type="term" value="F:phosphoribosylaminoimidazole carboxylase activity"/>
    <property type="evidence" value="ECO:0007669"/>
    <property type="project" value="InterPro"/>
</dbReference>
<dbReference type="InterPro" id="IPR005875">
    <property type="entry name" value="PurK"/>
</dbReference>
<dbReference type="FunFam" id="3.30.1490.20:FF:000015">
    <property type="entry name" value="N5-carboxyaminoimidazole ribonucleotide synthase"/>
    <property type="match status" value="1"/>
</dbReference>
<dbReference type="GO" id="GO:0005524">
    <property type="term" value="F:ATP binding"/>
    <property type="evidence" value="ECO:0007669"/>
    <property type="project" value="UniProtKB-UniRule"/>
</dbReference>
<dbReference type="KEGG" id="cthu:HUR95_04510"/>
<comment type="function">
    <text evidence="6">Catalyzes the ATP-dependent conversion of 5-aminoimidazole ribonucleotide (AIR) and HCO(3)- to N5-carboxyaminoimidazole ribonucleotide (N5-CAIR).</text>
</comment>